<dbReference type="AlphaFoldDB" id="A0A2I0WN02"/>
<reference evidence="2 3" key="2">
    <citation type="journal article" date="2017" name="Nature">
        <title>The Apostasia genome and the evolution of orchids.</title>
        <authorList>
            <person name="Zhang G.Q."/>
            <person name="Liu K.W."/>
            <person name="Li Z."/>
            <person name="Lohaus R."/>
            <person name="Hsiao Y.Y."/>
            <person name="Niu S.C."/>
            <person name="Wang J.Y."/>
            <person name="Lin Y.C."/>
            <person name="Xu Q."/>
            <person name="Chen L.J."/>
            <person name="Yoshida K."/>
            <person name="Fujiwara S."/>
            <person name="Wang Z.W."/>
            <person name="Zhang Y.Q."/>
            <person name="Mitsuda N."/>
            <person name="Wang M."/>
            <person name="Liu G.H."/>
            <person name="Pecoraro L."/>
            <person name="Huang H.X."/>
            <person name="Xiao X.J."/>
            <person name="Lin M."/>
            <person name="Wu X.Y."/>
            <person name="Wu W.L."/>
            <person name="Chen Y.Y."/>
            <person name="Chang S.B."/>
            <person name="Sakamoto S."/>
            <person name="Ohme-Takagi M."/>
            <person name="Yagi M."/>
            <person name="Zeng S.J."/>
            <person name="Shen C.Y."/>
            <person name="Yeh C.M."/>
            <person name="Luo Y.B."/>
            <person name="Tsai W.C."/>
            <person name="Van de Peer Y."/>
            <person name="Liu Z.J."/>
        </authorList>
    </citation>
    <scope>NUCLEOTIDE SEQUENCE [LARGE SCALE GENOMIC DNA]</scope>
    <source>
        <tissue evidence="2">The whole plant</tissue>
    </source>
</reference>
<dbReference type="Proteomes" id="UP000233837">
    <property type="component" value="Unassembled WGS sequence"/>
</dbReference>
<evidence type="ECO:0000313" key="3">
    <source>
        <dbReference type="Proteomes" id="UP000233837"/>
    </source>
</evidence>
<organism evidence="2 3">
    <name type="scientific">Dendrobium catenatum</name>
    <dbReference type="NCBI Taxonomy" id="906689"/>
    <lineage>
        <taxon>Eukaryota</taxon>
        <taxon>Viridiplantae</taxon>
        <taxon>Streptophyta</taxon>
        <taxon>Embryophyta</taxon>
        <taxon>Tracheophyta</taxon>
        <taxon>Spermatophyta</taxon>
        <taxon>Magnoliopsida</taxon>
        <taxon>Liliopsida</taxon>
        <taxon>Asparagales</taxon>
        <taxon>Orchidaceae</taxon>
        <taxon>Epidendroideae</taxon>
        <taxon>Malaxideae</taxon>
        <taxon>Dendrobiinae</taxon>
        <taxon>Dendrobium</taxon>
    </lineage>
</organism>
<reference evidence="2 3" key="1">
    <citation type="journal article" date="2016" name="Sci. Rep.">
        <title>The Dendrobium catenatum Lindl. genome sequence provides insights into polysaccharide synthase, floral development and adaptive evolution.</title>
        <authorList>
            <person name="Zhang G.Q."/>
            <person name="Xu Q."/>
            <person name="Bian C."/>
            <person name="Tsai W.C."/>
            <person name="Yeh C.M."/>
            <person name="Liu K.W."/>
            <person name="Yoshida K."/>
            <person name="Zhang L.S."/>
            <person name="Chang S.B."/>
            <person name="Chen F."/>
            <person name="Shi Y."/>
            <person name="Su Y.Y."/>
            <person name="Zhang Y.Q."/>
            <person name="Chen L.J."/>
            <person name="Yin Y."/>
            <person name="Lin M."/>
            <person name="Huang H."/>
            <person name="Deng H."/>
            <person name="Wang Z.W."/>
            <person name="Zhu S.L."/>
            <person name="Zhao X."/>
            <person name="Deng C."/>
            <person name="Niu S.C."/>
            <person name="Huang J."/>
            <person name="Wang M."/>
            <person name="Liu G.H."/>
            <person name="Yang H.J."/>
            <person name="Xiao X.J."/>
            <person name="Hsiao Y.Y."/>
            <person name="Wu W.L."/>
            <person name="Chen Y.Y."/>
            <person name="Mitsuda N."/>
            <person name="Ohme-Takagi M."/>
            <person name="Luo Y.B."/>
            <person name="Van de Peer Y."/>
            <person name="Liu Z.J."/>
        </authorList>
    </citation>
    <scope>NUCLEOTIDE SEQUENCE [LARGE SCALE GENOMIC DNA]</scope>
    <source>
        <tissue evidence="2">The whole plant</tissue>
    </source>
</reference>
<proteinExistence type="predicted"/>
<protein>
    <submittedName>
        <fullName evidence="2">Uncharacterized protein</fullName>
    </submittedName>
</protein>
<keyword evidence="3" id="KW-1185">Reference proteome</keyword>
<accession>A0A2I0WN02</accession>
<feature type="region of interest" description="Disordered" evidence="1">
    <location>
        <begin position="74"/>
        <end position="107"/>
    </location>
</feature>
<gene>
    <name evidence="2" type="ORF">MA16_Dca001645</name>
</gene>
<sequence>MATTQEESKVASHPAYYEMILAAIMELGKKDKSSKMGPTNWQFQNKLRPLSGTTYQQTTLLYGAVVVIVSASTGKKRGMPPKGSNTNGNLVPEIAGITPMGPKRGQG</sequence>
<dbReference type="EMBL" id="KZ502537">
    <property type="protein sequence ID" value="PKU77039.1"/>
    <property type="molecule type" value="Genomic_DNA"/>
</dbReference>
<evidence type="ECO:0000256" key="1">
    <source>
        <dbReference type="SAM" id="MobiDB-lite"/>
    </source>
</evidence>
<name>A0A2I0WN02_9ASPA</name>
<evidence type="ECO:0000313" key="2">
    <source>
        <dbReference type="EMBL" id="PKU77039.1"/>
    </source>
</evidence>